<dbReference type="Proteomes" id="UP000184330">
    <property type="component" value="Unassembled WGS sequence"/>
</dbReference>
<dbReference type="PANTHER" id="PTHR37490:SF1">
    <property type="entry name" value="GLYCOSYLTRANSFERASE 2-LIKE DOMAIN-CONTAINING PROTEIN"/>
    <property type="match status" value="1"/>
</dbReference>
<dbReference type="PANTHER" id="PTHR37490">
    <property type="entry name" value="EXPRESSED PROTEIN"/>
    <property type="match status" value="1"/>
</dbReference>
<keyword evidence="3" id="KW-1185">Reference proteome</keyword>
<feature type="transmembrane region" description="Helical" evidence="1">
    <location>
        <begin position="349"/>
        <end position="365"/>
    </location>
</feature>
<evidence type="ECO:0000313" key="3">
    <source>
        <dbReference type="Proteomes" id="UP000184330"/>
    </source>
</evidence>
<evidence type="ECO:0000313" key="2">
    <source>
        <dbReference type="EMBL" id="CZR68518.1"/>
    </source>
</evidence>
<feature type="transmembrane region" description="Helical" evidence="1">
    <location>
        <begin position="204"/>
        <end position="227"/>
    </location>
</feature>
<keyword evidence="1" id="KW-0472">Membrane</keyword>
<dbReference type="EMBL" id="FJOG01000056">
    <property type="protein sequence ID" value="CZR68518.1"/>
    <property type="molecule type" value="Genomic_DNA"/>
</dbReference>
<feature type="transmembrane region" description="Helical" evidence="1">
    <location>
        <begin position="181"/>
        <end position="198"/>
    </location>
</feature>
<keyword evidence="1" id="KW-0812">Transmembrane</keyword>
<feature type="transmembrane region" description="Helical" evidence="1">
    <location>
        <begin position="123"/>
        <end position="147"/>
    </location>
</feature>
<dbReference type="OrthoDB" id="28755at2759"/>
<dbReference type="Pfam" id="PF11913">
    <property type="entry name" value="DUF3431"/>
    <property type="match status" value="1"/>
</dbReference>
<dbReference type="InterPro" id="IPR021838">
    <property type="entry name" value="DUF3431"/>
</dbReference>
<feature type="transmembrane region" description="Helical" evidence="1">
    <location>
        <begin position="153"/>
        <end position="174"/>
    </location>
</feature>
<feature type="transmembrane region" description="Helical" evidence="1">
    <location>
        <begin position="281"/>
        <end position="305"/>
    </location>
</feature>
<accession>A0A1L7XU34</accession>
<evidence type="ECO:0000256" key="1">
    <source>
        <dbReference type="SAM" id="Phobius"/>
    </source>
</evidence>
<protein>
    <submittedName>
        <fullName evidence="2">Uncharacterized protein</fullName>
    </submittedName>
</protein>
<reference evidence="2 3" key="1">
    <citation type="submission" date="2016-03" db="EMBL/GenBank/DDBJ databases">
        <authorList>
            <person name="Ploux O."/>
        </authorList>
    </citation>
    <scope>NUCLEOTIDE SEQUENCE [LARGE SCALE GENOMIC DNA]</scope>
    <source>
        <strain evidence="2 3">UAMH 11012</strain>
    </source>
</reference>
<sequence length="721" mass="79375">MLGATPQCDFIPLRTTDLEGRGADIQEITDQDEVTQRQWAKGCFCRPLIWTMCSATALITTKRLMFTHGYHYPLTIAFRSFGAALVVYTILLRVASETNHISGGISQWGLRKLTGSDLLVNKYWAFMLPAALAAAASFPMLLVGLLHMPSLPVIVMLFPLAYAAESIVLFLLCSPSRSQKWLPWEAILAVVASSVILYNEYRLMVHGLIWGATGILLMGLSRACFVIGIERSGPEIAVQARLKASHGFVIMTLVFGLLFSGFGIYQKEHIHHMHELDSHTIALMVVNIASIVGTAFSGTSVMTFTPISFNDPQLQFSNIPLPPTELLASLTSNFLVGIASIYWHPTYVSWVQVVAYLIATAWLVGDEQIHAFILHCMDNTQQQFNSKYGKEFSEPRKPSRILTSSSLLITIFFLSLFLSSLSSVSIYSMPLGLPTSFDLSYKPQSKFDIVISMYQESPTSVKSMVERIKSTAYLSALSDVSVIIYTKDPASDLHILKRETGADIVSRLPNTGREGGTYLHHIVSNWDSLAEKTMFIQAHPHNIRELIPRINDYLVPQTGMLSLGFTGVTCQCGSCSDRWGWEDKWAVVPTLYEKIYGAPCDSNQEITLSYKGQFIASAARIRGIGKKNYKNLLDAITSRDGWAHNATMLALGGNGDEGGMDEVGEGDSPSNPYFGFTVERIWGLLIQCGTDKAVAARCPSLLSGMGRGDDVGDCQCLDEAG</sequence>
<organism evidence="2 3">
    <name type="scientific">Phialocephala subalpina</name>
    <dbReference type="NCBI Taxonomy" id="576137"/>
    <lineage>
        <taxon>Eukaryota</taxon>
        <taxon>Fungi</taxon>
        <taxon>Dikarya</taxon>
        <taxon>Ascomycota</taxon>
        <taxon>Pezizomycotina</taxon>
        <taxon>Leotiomycetes</taxon>
        <taxon>Helotiales</taxon>
        <taxon>Mollisiaceae</taxon>
        <taxon>Phialocephala</taxon>
        <taxon>Phialocephala fortinii species complex</taxon>
    </lineage>
</organism>
<keyword evidence="1" id="KW-1133">Transmembrane helix</keyword>
<proteinExistence type="predicted"/>
<gene>
    <name evidence="2" type="ORF">PAC_18417</name>
</gene>
<feature type="transmembrane region" description="Helical" evidence="1">
    <location>
        <begin position="406"/>
        <end position="427"/>
    </location>
</feature>
<feature type="transmembrane region" description="Helical" evidence="1">
    <location>
        <begin position="70"/>
        <end position="91"/>
    </location>
</feature>
<name>A0A1L7XU34_9HELO</name>
<feature type="transmembrane region" description="Helical" evidence="1">
    <location>
        <begin position="248"/>
        <end position="266"/>
    </location>
</feature>
<dbReference type="STRING" id="576137.A0A1L7XU34"/>
<dbReference type="AlphaFoldDB" id="A0A1L7XU34"/>